<dbReference type="AlphaFoldDB" id="A0A0W7WZH3"/>
<reference evidence="2 3" key="1">
    <citation type="submission" date="2015-12" db="EMBL/GenBank/DDBJ databases">
        <title>Draft genome sequence of Streptomyces silvensis ATCC 53525, a producer of novel hormone antagonists.</title>
        <authorList>
            <person name="Johnston C.W."/>
            <person name="Li Y."/>
            <person name="Magarvey N.A."/>
        </authorList>
    </citation>
    <scope>NUCLEOTIDE SEQUENCE [LARGE SCALE GENOMIC DNA]</scope>
    <source>
        <strain evidence="2 3">ATCC 53525</strain>
    </source>
</reference>
<accession>A0A0W7WZH3</accession>
<evidence type="ECO:0000313" key="2">
    <source>
        <dbReference type="EMBL" id="KUF15943.1"/>
    </source>
</evidence>
<evidence type="ECO:0000313" key="3">
    <source>
        <dbReference type="Proteomes" id="UP000054804"/>
    </source>
</evidence>
<dbReference type="CDD" id="cd00093">
    <property type="entry name" value="HTH_XRE"/>
    <property type="match status" value="1"/>
</dbReference>
<name>A0A0W7WZH3_9ACTN</name>
<dbReference type="RefSeq" id="WP_058850173.1">
    <property type="nucleotide sequence ID" value="NZ_LOCL01000042.1"/>
</dbReference>
<gene>
    <name evidence="2" type="ORF">AT728_13695</name>
</gene>
<keyword evidence="3" id="KW-1185">Reference proteome</keyword>
<sequence>MSGSPSVDVKALHAALEAARLERDLSGRQLAKEIGVSASTISRMANGLKPDVTAFAAMTTWLRMPAEAFYVVPGAETHAEEPELVASLVPLLRARRDLSEGDVDYLQEVIGAAARRFRTERGSRSS</sequence>
<dbReference type="PROSITE" id="PS50943">
    <property type="entry name" value="HTH_CROC1"/>
    <property type="match status" value="1"/>
</dbReference>
<dbReference type="Gene3D" id="1.10.260.40">
    <property type="entry name" value="lambda repressor-like DNA-binding domains"/>
    <property type="match status" value="1"/>
</dbReference>
<dbReference type="OrthoDB" id="513181at2"/>
<proteinExistence type="predicted"/>
<dbReference type="SMART" id="SM00530">
    <property type="entry name" value="HTH_XRE"/>
    <property type="match status" value="1"/>
</dbReference>
<organism evidence="2 3">
    <name type="scientific">Streptomyces silvensis</name>
    <dbReference type="NCBI Taxonomy" id="1765722"/>
    <lineage>
        <taxon>Bacteria</taxon>
        <taxon>Bacillati</taxon>
        <taxon>Actinomycetota</taxon>
        <taxon>Actinomycetes</taxon>
        <taxon>Kitasatosporales</taxon>
        <taxon>Streptomycetaceae</taxon>
        <taxon>Streptomyces</taxon>
    </lineage>
</organism>
<dbReference type="InterPro" id="IPR001387">
    <property type="entry name" value="Cro/C1-type_HTH"/>
</dbReference>
<dbReference type="GO" id="GO:0003677">
    <property type="term" value="F:DNA binding"/>
    <property type="evidence" value="ECO:0007669"/>
    <property type="project" value="InterPro"/>
</dbReference>
<dbReference type="InterPro" id="IPR010982">
    <property type="entry name" value="Lambda_DNA-bd_dom_sf"/>
</dbReference>
<feature type="domain" description="HTH cro/C1-type" evidence="1">
    <location>
        <begin position="16"/>
        <end position="69"/>
    </location>
</feature>
<dbReference type="STRING" id="1765722.AT728_13695"/>
<protein>
    <submittedName>
        <fullName evidence="2">XRE family transcriptional regulator</fullName>
    </submittedName>
</protein>
<dbReference type="SUPFAM" id="SSF47413">
    <property type="entry name" value="lambda repressor-like DNA-binding domains"/>
    <property type="match status" value="1"/>
</dbReference>
<dbReference type="Proteomes" id="UP000054804">
    <property type="component" value="Unassembled WGS sequence"/>
</dbReference>
<evidence type="ECO:0000259" key="1">
    <source>
        <dbReference type="PROSITE" id="PS50943"/>
    </source>
</evidence>
<dbReference type="EMBL" id="LOCL01000042">
    <property type="protein sequence ID" value="KUF15943.1"/>
    <property type="molecule type" value="Genomic_DNA"/>
</dbReference>
<dbReference type="Pfam" id="PF01381">
    <property type="entry name" value="HTH_3"/>
    <property type="match status" value="1"/>
</dbReference>
<comment type="caution">
    <text evidence="2">The sequence shown here is derived from an EMBL/GenBank/DDBJ whole genome shotgun (WGS) entry which is preliminary data.</text>
</comment>